<organism evidence="7">
    <name type="scientific">uncultured spirochete</name>
    <dbReference type="NCBI Taxonomy" id="156406"/>
    <lineage>
        <taxon>Bacteria</taxon>
        <taxon>Pseudomonadati</taxon>
        <taxon>Spirochaetota</taxon>
        <taxon>Spirochaetia</taxon>
        <taxon>Spirochaetales</taxon>
        <taxon>environmental samples</taxon>
    </lineage>
</organism>
<dbReference type="Pfam" id="PF13180">
    <property type="entry name" value="PDZ_2"/>
    <property type="match status" value="1"/>
</dbReference>
<dbReference type="SUPFAM" id="SSF50494">
    <property type="entry name" value="Trypsin-like serine proteases"/>
    <property type="match status" value="1"/>
</dbReference>
<evidence type="ECO:0000259" key="6">
    <source>
        <dbReference type="Pfam" id="PF13180"/>
    </source>
</evidence>
<name>A0A3P3XFB6_9SPIR</name>
<dbReference type="Pfam" id="PF13365">
    <property type="entry name" value="Trypsin_2"/>
    <property type="match status" value="1"/>
</dbReference>
<comment type="similarity">
    <text evidence="1">Belongs to the peptidase S1C family.</text>
</comment>
<dbReference type="InterPro" id="IPR009003">
    <property type="entry name" value="Peptidase_S1_PA"/>
</dbReference>
<keyword evidence="3" id="KW-0378">Hydrolase</keyword>
<evidence type="ECO:0000256" key="2">
    <source>
        <dbReference type="ARBA" id="ARBA00022670"/>
    </source>
</evidence>
<protein>
    <submittedName>
        <fullName evidence="7">Peptidase S1 and S6 chymotrypsin/Hap</fullName>
    </submittedName>
</protein>
<feature type="domain" description="PDZ" evidence="6">
    <location>
        <begin position="339"/>
        <end position="424"/>
    </location>
</feature>
<keyword evidence="5" id="KW-0472">Membrane</keyword>
<evidence type="ECO:0000256" key="4">
    <source>
        <dbReference type="ARBA" id="ARBA00022825"/>
    </source>
</evidence>
<proteinExistence type="inferred from homology"/>
<feature type="transmembrane region" description="Helical" evidence="5">
    <location>
        <begin position="9"/>
        <end position="31"/>
    </location>
</feature>
<dbReference type="PANTHER" id="PTHR43343">
    <property type="entry name" value="PEPTIDASE S12"/>
    <property type="match status" value="1"/>
</dbReference>
<dbReference type="Gene3D" id="2.30.42.10">
    <property type="match status" value="1"/>
</dbReference>
<dbReference type="PRINTS" id="PR00834">
    <property type="entry name" value="PROTEASES2C"/>
</dbReference>
<gene>
    <name evidence="7" type="ORF">SPIROBIBN47_100175</name>
</gene>
<evidence type="ECO:0000256" key="3">
    <source>
        <dbReference type="ARBA" id="ARBA00022801"/>
    </source>
</evidence>
<dbReference type="InterPro" id="IPR001940">
    <property type="entry name" value="Peptidase_S1C"/>
</dbReference>
<dbReference type="FunFam" id="2.40.10.10:FF:000001">
    <property type="entry name" value="Periplasmic serine protease DegS"/>
    <property type="match status" value="1"/>
</dbReference>
<dbReference type="AlphaFoldDB" id="A0A3P3XFB6"/>
<keyword evidence="2" id="KW-0645">Protease</keyword>
<dbReference type="InterPro" id="IPR036034">
    <property type="entry name" value="PDZ_sf"/>
</dbReference>
<accession>A0A3P3XFB6</accession>
<reference evidence="7" key="1">
    <citation type="submission" date="2017-02" db="EMBL/GenBank/DDBJ databases">
        <authorList>
            <person name="Regsiter A."/>
            <person name="William W."/>
        </authorList>
    </citation>
    <scope>NUCLEOTIDE SEQUENCE</scope>
    <source>
        <strain evidence="7">Bib</strain>
    </source>
</reference>
<evidence type="ECO:0000313" key="7">
    <source>
        <dbReference type="EMBL" id="SLM09945.1"/>
    </source>
</evidence>
<dbReference type="EMBL" id="FWDM01000002">
    <property type="protein sequence ID" value="SLM09945.1"/>
    <property type="molecule type" value="Genomic_DNA"/>
</dbReference>
<dbReference type="InterPro" id="IPR051201">
    <property type="entry name" value="Chloro_Bact_Ser_Proteases"/>
</dbReference>
<dbReference type="PANTHER" id="PTHR43343:SF3">
    <property type="entry name" value="PROTEASE DO-LIKE 8, CHLOROPLASTIC"/>
    <property type="match status" value="1"/>
</dbReference>
<dbReference type="GO" id="GO:0006508">
    <property type="term" value="P:proteolysis"/>
    <property type="evidence" value="ECO:0007669"/>
    <property type="project" value="UniProtKB-KW"/>
</dbReference>
<keyword evidence="5" id="KW-1133">Transmembrane helix</keyword>
<dbReference type="InterPro" id="IPR001478">
    <property type="entry name" value="PDZ"/>
</dbReference>
<keyword evidence="4" id="KW-0720">Serine protease</keyword>
<dbReference type="Gene3D" id="2.40.10.120">
    <property type="match status" value="1"/>
</dbReference>
<keyword evidence="5" id="KW-0812">Transmembrane</keyword>
<evidence type="ECO:0000256" key="5">
    <source>
        <dbReference type="SAM" id="Phobius"/>
    </source>
</evidence>
<evidence type="ECO:0000256" key="1">
    <source>
        <dbReference type="ARBA" id="ARBA00010541"/>
    </source>
</evidence>
<sequence>MKLYSRTQIIIAVIVSVAITSLSIAGIVLLLNQPSRPKVVSSSSSAAGAINMPAAQQGAAQNGTASGLTAISPVPASAEEAKSANLTQYLSGYSPEETENISIYEKYNESVVNITTEVLGINWFLEPVPQSGGSGSGSIIDERGYVLTNNHVVEKAYKLYVSLSDGSRYEAKLVGADPESDLAVIKFTPEPGKKLKPVPFGSAKNLKVGQKVLAIGNPFGLERTLTTGIVSGLGRPIQKDETTILQNMIQTDASINPGNSGGPLFNTKGEMIGINTMIYSPSGGSVGIGFAIPVDTAVRIVPQLIKDGKVRRGWIDMQAIQLFPSLVDYLKQSGKGAPVESGLLVSTVTQGGNADRAGLKGGNMAVRYGSTVFYIGGDIVVSVDGKPVTSIAQLYSALEDSSPGQQVVVEFYRGTKKMSTTITLSERKK</sequence>
<dbReference type="GO" id="GO:0004252">
    <property type="term" value="F:serine-type endopeptidase activity"/>
    <property type="evidence" value="ECO:0007669"/>
    <property type="project" value="InterPro"/>
</dbReference>
<dbReference type="SUPFAM" id="SSF50156">
    <property type="entry name" value="PDZ domain-like"/>
    <property type="match status" value="1"/>
</dbReference>